<dbReference type="UniPathway" id="UPA00120">
    <property type="reaction ID" value="UER00203"/>
</dbReference>
<comment type="caution">
    <text evidence="7">The sequence shown here is derived from an EMBL/GenBank/DDBJ whole genome shotgun (WGS) entry which is preliminary data.</text>
</comment>
<feature type="signal peptide" evidence="5">
    <location>
        <begin position="1"/>
        <end position="40"/>
    </location>
</feature>
<dbReference type="OrthoDB" id="6053806at2"/>
<feature type="domain" description="Chorismate mutase" evidence="6">
    <location>
        <begin position="28"/>
        <end position="122"/>
    </location>
</feature>
<dbReference type="GO" id="GO:0009697">
    <property type="term" value="P:salicylic acid biosynthetic process"/>
    <property type="evidence" value="ECO:0007669"/>
    <property type="project" value="TreeGrafter"/>
</dbReference>
<dbReference type="EC" id="5.4.99.5" evidence="2"/>
<dbReference type="InterPro" id="IPR036263">
    <property type="entry name" value="Chorismate_II_sf"/>
</dbReference>
<dbReference type="Pfam" id="PF01817">
    <property type="entry name" value="CM_2"/>
    <property type="match status" value="1"/>
</dbReference>
<accession>A0A318J677</accession>
<sequence>MPPNFFIPAFFHASRRGLQHWLLYFALTCAALTLASPAQAQTASDTGLLRLLSLMQQRLDLAQDVAMYKWNTRAAIDDSVREQQILDALAKQAPEYGLEPKLAQDFFAAQIIAGKLIQTALFKEWTNKSQALFENPPDLKTKIRPALDKLTTELLMALAAAQPVLQGKDSQQTVELTMMNASVQAGVSQTVPGYAAAWQYALSALSKSR</sequence>
<dbReference type="PROSITE" id="PS51168">
    <property type="entry name" value="CHORISMATE_MUT_2"/>
    <property type="match status" value="1"/>
</dbReference>
<dbReference type="NCBIfam" id="TIGR01806">
    <property type="entry name" value="CM_mono2"/>
    <property type="match status" value="1"/>
</dbReference>
<dbReference type="SMART" id="SM00830">
    <property type="entry name" value="CM_2"/>
    <property type="match status" value="1"/>
</dbReference>
<dbReference type="RefSeq" id="WP_146218874.1">
    <property type="nucleotide sequence ID" value="NZ_QJKB01000005.1"/>
</dbReference>
<keyword evidence="3 5" id="KW-0732">Signal</keyword>
<evidence type="ECO:0000256" key="2">
    <source>
        <dbReference type="ARBA" id="ARBA00012404"/>
    </source>
</evidence>
<evidence type="ECO:0000256" key="1">
    <source>
        <dbReference type="ARBA" id="ARBA00004817"/>
    </source>
</evidence>
<evidence type="ECO:0000313" key="7">
    <source>
        <dbReference type="EMBL" id="PXX42652.1"/>
    </source>
</evidence>
<organism evidence="7 8">
    <name type="scientific">Undibacterium pigrum</name>
    <dbReference type="NCBI Taxonomy" id="401470"/>
    <lineage>
        <taxon>Bacteria</taxon>
        <taxon>Pseudomonadati</taxon>
        <taxon>Pseudomonadota</taxon>
        <taxon>Betaproteobacteria</taxon>
        <taxon>Burkholderiales</taxon>
        <taxon>Oxalobacteraceae</taxon>
        <taxon>Undibacterium</taxon>
    </lineage>
</organism>
<dbReference type="PANTHER" id="PTHR38041">
    <property type="entry name" value="CHORISMATE MUTASE"/>
    <property type="match status" value="1"/>
</dbReference>
<dbReference type="SUPFAM" id="SSF48600">
    <property type="entry name" value="Chorismate mutase II"/>
    <property type="match status" value="1"/>
</dbReference>
<dbReference type="EMBL" id="QJKB01000005">
    <property type="protein sequence ID" value="PXX42652.1"/>
    <property type="molecule type" value="Genomic_DNA"/>
</dbReference>
<dbReference type="GO" id="GO:0046417">
    <property type="term" value="P:chorismate metabolic process"/>
    <property type="evidence" value="ECO:0007669"/>
    <property type="project" value="InterPro"/>
</dbReference>
<name>A0A318J677_9BURK</name>
<evidence type="ECO:0000256" key="3">
    <source>
        <dbReference type="ARBA" id="ARBA00022729"/>
    </source>
</evidence>
<dbReference type="InterPro" id="IPR051331">
    <property type="entry name" value="Chorismate_mutase-related"/>
</dbReference>
<protein>
    <recommendedName>
        <fullName evidence="2">chorismate mutase</fullName>
        <ecNumber evidence="2">5.4.99.5</ecNumber>
    </recommendedName>
</protein>
<dbReference type="GO" id="GO:0004106">
    <property type="term" value="F:chorismate mutase activity"/>
    <property type="evidence" value="ECO:0007669"/>
    <property type="project" value="UniProtKB-EC"/>
</dbReference>
<evidence type="ECO:0000256" key="5">
    <source>
        <dbReference type="SAM" id="SignalP"/>
    </source>
</evidence>
<proteinExistence type="predicted"/>
<dbReference type="InterPro" id="IPR036979">
    <property type="entry name" value="CM_dom_sf"/>
</dbReference>
<comment type="pathway">
    <text evidence="1">Metabolic intermediate biosynthesis; prephenate biosynthesis; prephenate from chorismate: step 1/1.</text>
</comment>
<gene>
    <name evidence="7" type="ORF">DFR42_105310</name>
</gene>
<evidence type="ECO:0000256" key="4">
    <source>
        <dbReference type="ARBA" id="ARBA00023235"/>
    </source>
</evidence>
<dbReference type="Proteomes" id="UP000247792">
    <property type="component" value="Unassembled WGS sequence"/>
</dbReference>
<dbReference type="AlphaFoldDB" id="A0A318J677"/>
<reference evidence="7 8" key="1">
    <citation type="submission" date="2018-05" db="EMBL/GenBank/DDBJ databases">
        <title>Genomic Encyclopedia of Type Strains, Phase IV (KMG-IV): sequencing the most valuable type-strain genomes for metagenomic binning, comparative biology and taxonomic classification.</title>
        <authorList>
            <person name="Goeker M."/>
        </authorList>
    </citation>
    <scope>NUCLEOTIDE SEQUENCE [LARGE SCALE GENOMIC DNA]</scope>
    <source>
        <strain evidence="7 8">DSM 19792</strain>
    </source>
</reference>
<keyword evidence="4" id="KW-0413">Isomerase</keyword>
<dbReference type="Gene3D" id="1.20.59.10">
    <property type="entry name" value="Chorismate mutase"/>
    <property type="match status" value="1"/>
</dbReference>
<evidence type="ECO:0000313" key="8">
    <source>
        <dbReference type="Proteomes" id="UP000247792"/>
    </source>
</evidence>
<dbReference type="PANTHER" id="PTHR38041:SF2">
    <property type="entry name" value="SECRETED CHORISMATE MUTASE"/>
    <property type="match status" value="1"/>
</dbReference>
<keyword evidence="8" id="KW-1185">Reference proteome</keyword>
<dbReference type="InterPro" id="IPR002701">
    <property type="entry name" value="CM_II_prokaryot"/>
</dbReference>
<evidence type="ECO:0000259" key="6">
    <source>
        <dbReference type="PROSITE" id="PS51168"/>
    </source>
</evidence>
<feature type="chain" id="PRO_5016443925" description="chorismate mutase" evidence="5">
    <location>
        <begin position="41"/>
        <end position="209"/>
    </location>
</feature>
<dbReference type="InterPro" id="IPR008240">
    <property type="entry name" value="Chorismate_mutase_periplasmic"/>
</dbReference>